<keyword evidence="2" id="KW-0378">Hydrolase</keyword>
<dbReference type="KEGG" id="sna:Snas_4909"/>
<evidence type="ECO:0000313" key="5">
    <source>
        <dbReference type="EMBL" id="ADD44550.1"/>
    </source>
</evidence>
<dbReference type="AlphaFoldDB" id="D3Q8V8"/>
<evidence type="ECO:0000313" key="6">
    <source>
        <dbReference type="Proteomes" id="UP000000844"/>
    </source>
</evidence>
<accession>D3Q8V8</accession>
<evidence type="ECO:0000256" key="1">
    <source>
        <dbReference type="ARBA" id="ARBA00022723"/>
    </source>
</evidence>
<evidence type="ECO:0000259" key="4">
    <source>
        <dbReference type="Pfam" id="PF00149"/>
    </source>
</evidence>
<keyword evidence="3" id="KW-1133">Transmembrane helix</keyword>
<feature type="domain" description="Calcineurin-like phosphoesterase" evidence="4">
    <location>
        <begin position="168"/>
        <end position="330"/>
    </location>
</feature>
<dbReference type="OrthoDB" id="9780884at2"/>
<dbReference type="STRING" id="446470.Snas_4909"/>
<evidence type="ECO:0000256" key="2">
    <source>
        <dbReference type="ARBA" id="ARBA00022801"/>
    </source>
</evidence>
<sequence length="388" mass="42158">MEIPFWVWPQSVAWVLVHGYLWWRLVRCAMPPGRWRKAATIALAVMAPTVPGALIAMHTLSPTEGAWITWPGFIWYGLLVYLLLALVAGELLRLVLFVARKIRRRGAEPETPEAVASRRRFLARGVAIGAGAVAVTTVGYGMTQAFSSARLERITIRLRGLADAGEGFRIALVADTHVGPFLGRGNISGIVERVNAEKPDVVVIPGDLIDGTVADLGPAVAPLGDLRARHGVYFSLGNHEYLFDFDNWVEYLRDLGIRTLRNERVELPHFDLAGVNDSSGDNVGDPPDYERALGDRDPDRPVVLLAHQPAQAYEAQKYGVDLQLSGHTHGGQFFPAGLLTSIGQPVMAGHGTVGDTQLYVTRGTGFWGPAIRVGSPPEITLITLAAAR</sequence>
<evidence type="ECO:0000256" key="3">
    <source>
        <dbReference type="SAM" id="Phobius"/>
    </source>
</evidence>
<dbReference type="eggNOG" id="COG1408">
    <property type="taxonomic scope" value="Bacteria"/>
</dbReference>
<organism evidence="5 6">
    <name type="scientific">Stackebrandtia nassauensis (strain DSM 44728 / CIP 108903 / NRRL B-16338 / NBRC 102104 / LLR-40K-21)</name>
    <dbReference type="NCBI Taxonomy" id="446470"/>
    <lineage>
        <taxon>Bacteria</taxon>
        <taxon>Bacillati</taxon>
        <taxon>Actinomycetota</taxon>
        <taxon>Actinomycetes</taxon>
        <taxon>Glycomycetales</taxon>
        <taxon>Glycomycetaceae</taxon>
        <taxon>Stackebrandtia</taxon>
    </lineage>
</organism>
<dbReference type="PANTHER" id="PTHR31302">
    <property type="entry name" value="TRANSMEMBRANE PROTEIN WITH METALLOPHOSPHOESTERASE DOMAIN-RELATED"/>
    <property type="match status" value="1"/>
</dbReference>
<dbReference type="InterPro" id="IPR051158">
    <property type="entry name" value="Metallophosphoesterase_sf"/>
</dbReference>
<gene>
    <name evidence="5" type="ordered locus">Snas_4909</name>
</gene>
<dbReference type="GO" id="GO:0008758">
    <property type="term" value="F:UDP-2,3-diacylglucosamine hydrolase activity"/>
    <property type="evidence" value="ECO:0007669"/>
    <property type="project" value="TreeGrafter"/>
</dbReference>
<feature type="transmembrane region" description="Helical" evidence="3">
    <location>
        <begin position="38"/>
        <end position="61"/>
    </location>
</feature>
<dbReference type="EMBL" id="CP001778">
    <property type="protein sequence ID" value="ADD44550.1"/>
    <property type="molecule type" value="Genomic_DNA"/>
</dbReference>
<protein>
    <submittedName>
        <fullName evidence="5">Metallophosphoesterase</fullName>
    </submittedName>
</protein>
<feature type="transmembrane region" description="Helical" evidence="3">
    <location>
        <begin position="73"/>
        <end position="100"/>
    </location>
</feature>
<keyword evidence="1" id="KW-0479">Metal-binding</keyword>
<feature type="transmembrane region" description="Helical" evidence="3">
    <location>
        <begin position="121"/>
        <end position="142"/>
    </location>
</feature>
<dbReference type="Proteomes" id="UP000000844">
    <property type="component" value="Chromosome"/>
</dbReference>
<dbReference type="PANTHER" id="PTHR31302:SF31">
    <property type="entry name" value="PHOSPHODIESTERASE YAEI"/>
    <property type="match status" value="1"/>
</dbReference>
<dbReference type="GO" id="GO:0009245">
    <property type="term" value="P:lipid A biosynthetic process"/>
    <property type="evidence" value="ECO:0007669"/>
    <property type="project" value="TreeGrafter"/>
</dbReference>
<dbReference type="Pfam" id="PF00149">
    <property type="entry name" value="Metallophos"/>
    <property type="match status" value="1"/>
</dbReference>
<dbReference type="SUPFAM" id="SSF56300">
    <property type="entry name" value="Metallo-dependent phosphatases"/>
    <property type="match status" value="1"/>
</dbReference>
<dbReference type="InterPro" id="IPR004843">
    <property type="entry name" value="Calcineurin-like_PHP"/>
</dbReference>
<dbReference type="HOGENOM" id="CLU_025443_5_0_11"/>
<dbReference type="InterPro" id="IPR029052">
    <property type="entry name" value="Metallo-depent_PP-like"/>
</dbReference>
<proteinExistence type="predicted"/>
<dbReference type="RefSeq" id="WP_013020121.1">
    <property type="nucleotide sequence ID" value="NC_013947.1"/>
</dbReference>
<name>D3Q8V8_STANL</name>
<keyword evidence="3" id="KW-0812">Transmembrane</keyword>
<keyword evidence="6" id="KW-1185">Reference proteome</keyword>
<dbReference type="GO" id="GO:0016020">
    <property type="term" value="C:membrane"/>
    <property type="evidence" value="ECO:0007669"/>
    <property type="project" value="GOC"/>
</dbReference>
<reference evidence="5 6" key="1">
    <citation type="journal article" date="2009" name="Stand. Genomic Sci.">
        <title>Complete genome sequence of Stackebrandtia nassauensis type strain (LLR-40K-21).</title>
        <authorList>
            <person name="Munk C."/>
            <person name="Lapidus A."/>
            <person name="Copeland A."/>
            <person name="Jando M."/>
            <person name="Mayilraj S."/>
            <person name="Glavina Del Rio T."/>
            <person name="Nolan M."/>
            <person name="Chen F."/>
            <person name="Lucas S."/>
            <person name="Tice H."/>
            <person name="Cheng J.F."/>
            <person name="Han C."/>
            <person name="Detter J.C."/>
            <person name="Bruce D."/>
            <person name="Goodwin L."/>
            <person name="Chain P."/>
            <person name="Pitluck S."/>
            <person name="Goker M."/>
            <person name="Ovchinikova G."/>
            <person name="Pati A."/>
            <person name="Ivanova N."/>
            <person name="Mavromatis K."/>
            <person name="Chen A."/>
            <person name="Palaniappan K."/>
            <person name="Land M."/>
            <person name="Hauser L."/>
            <person name="Chang Y.J."/>
            <person name="Jeffries C.D."/>
            <person name="Bristow J."/>
            <person name="Eisen J.A."/>
            <person name="Markowitz V."/>
            <person name="Hugenholtz P."/>
            <person name="Kyrpides N.C."/>
            <person name="Klenk H.P."/>
        </authorList>
    </citation>
    <scope>NUCLEOTIDE SEQUENCE [LARGE SCALE GENOMIC DNA]</scope>
    <source>
        <strain evidence="6">DSM 44728 / CIP 108903 / NRRL B-16338 / NBRC 102104 / LLR-40K-21</strain>
    </source>
</reference>
<keyword evidence="3" id="KW-0472">Membrane</keyword>
<feature type="transmembrane region" description="Helical" evidence="3">
    <location>
        <begin position="6"/>
        <end position="26"/>
    </location>
</feature>
<dbReference type="CDD" id="cd07385">
    <property type="entry name" value="MPP_YkuE_C"/>
    <property type="match status" value="1"/>
</dbReference>
<dbReference type="Gene3D" id="3.60.21.10">
    <property type="match status" value="1"/>
</dbReference>
<dbReference type="GO" id="GO:0046872">
    <property type="term" value="F:metal ion binding"/>
    <property type="evidence" value="ECO:0007669"/>
    <property type="project" value="UniProtKB-KW"/>
</dbReference>